<organism evidence="1 2">
    <name type="scientific">Simkania negevensis (strain ATCC VR-1471 / DSM 27360 / Z)</name>
    <dbReference type="NCBI Taxonomy" id="331113"/>
    <lineage>
        <taxon>Bacteria</taxon>
        <taxon>Pseudomonadati</taxon>
        <taxon>Chlamydiota</taxon>
        <taxon>Chlamydiia</taxon>
        <taxon>Parachlamydiales</taxon>
        <taxon>Simkaniaceae</taxon>
        <taxon>Simkania</taxon>
    </lineage>
</organism>
<evidence type="ECO:0000313" key="2">
    <source>
        <dbReference type="Proteomes" id="UP000000496"/>
    </source>
</evidence>
<evidence type="ECO:0000313" key="1">
    <source>
        <dbReference type="EMBL" id="CCB88484.1"/>
    </source>
</evidence>
<dbReference type="HOGENOM" id="CLU_3391355_0_0_0"/>
<dbReference type="EMBL" id="FR872582">
    <property type="protein sequence ID" value="CCB88484.1"/>
    <property type="molecule type" value="Genomic_DNA"/>
</dbReference>
<dbReference type="KEGG" id="sng:SNE_A06070"/>
<reference evidence="1 2" key="2">
    <citation type="journal article" date="2011" name="Mol. Biol. Evol.">
        <title>Unity in variety--the pan-genome of the Chlamydiae.</title>
        <authorList>
            <person name="Collingro A."/>
            <person name="Tischler P."/>
            <person name="Weinmaier T."/>
            <person name="Penz T."/>
            <person name="Heinz E."/>
            <person name="Brunham R.C."/>
            <person name="Read T.D."/>
            <person name="Bavoil P.M."/>
            <person name="Sachse K."/>
            <person name="Kahane S."/>
            <person name="Friedman M.G."/>
            <person name="Rattei T."/>
            <person name="Myers G.S."/>
            <person name="Horn M."/>
        </authorList>
    </citation>
    <scope>NUCLEOTIDE SEQUENCE [LARGE SCALE GENOMIC DNA]</scope>
    <source>
        <strain evidence="2">ATCC VR-1471 / Z</strain>
    </source>
</reference>
<dbReference type="Proteomes" id="UP000000496">
    <property type="component" value="Chromosome gsn.131"/>
</dbReference>
<gene>
    <name evidence="1" type="ordered locus">SNE_A06070</name>
</gene>
<protein>
    <submittedName>
        <fullName evidence="1">Uncharacterized protein</fullName>
    </submittedName>
</protein>
<accession>F8L6X7</accession>
<keyword evidence="2" id="KW-1185">Reference proteome</keyword>
<dbReference type="AlphaFoldDB" id="F8L6X7"/>
<reference key="1">
    <citation type="journal article" date="2011" name="Mol. Biol. Evol.">
        <title>Unity in variety -- the pan-genome of the Chlamydiae.</title>
        <authorList>
            <person name="Collingro A."/>
            <person name="Tischler P."/>
            <person name="Weinmaier T."/>
            <person name="Penz T."/>
            <person name="Heinz E."/>
            <person name="Brunham R.C."/>
            <person name="Read T.D."/>
            <person name="Bavoil P.M."/>
            <person name="Sachse K."/>
            <person name="Kahane S."/>
            <person name="Friedman M.G."/>
            <person name="Rattei T."/>
            <person name="Myers G.S.A."/>
            <person name="Horn M."/>
        </authorList>
    </citation>
    <scope>NUCLEOTIDE SEQUENCE</scope>
    <source>
        <strain>Z</strain>
    </source>
</reference>
<proteinExistence type="predicted"/>
<sequence length="32" mass="3964">MKDPQNRSILCIKWWTWPLLFLSKIKMVNLFL</sequence>
<name>F8L6X7_SIMNZ</name>